<keyword evidence="1" id="KW-0472">Membrane</keyword>
<evidence type="ECO:0000256" key="1">
    <source>
        <dbReference type="SAM" id="Phobius"/>
    </source>
</evidence>
<feature type="transmembrane region" description="Helical" evidence="1">
    <location>
        <begin position="101"/>
        <end position="124"/>
    </location>
</feature>
<dbReference type="EMBL" id="OU893346">
    <property type="protein sequence ID" value="CAG9786238.1"/>
    <property type="molecule type" value="Genomic_DNA"/>
</dbReference>
<evidence type="ECO:0000256" key="2">
    <source>
        <dbReference type="SAM" id="SignalP"/>
    </source>
</evidence>
<organism evidence="3 4">
    <name type="scientific">Diatraea saccharalis</name>
    <name type="common">sugarcane borer</name>
    <dbReference type="NCBI Taxonomy" id="40085"/>
    <lineage>
        <taxon>Eukaryota</taxon>
        <taxon>Metazoa</taxon>
        <taxon>Ecdysozoa</taxon>
        <taxon>Arthropoda</taxon>
        <taxon>Hexapoda</taxon>
        <taxon>Insecta</taxon>
        <taxon>Pterygota</taxon>
        <taxon>Neoptera</taxon>
        <taxon>Endopterygota</taxon>
        <taxon>Lepidoptera</taxon>
        <taxon>Glossata</taxon>
        <taxon>Ditrysia</taxon>
        <taxon>Pyraloidea</taxon>
        <taxon>Crambidae</taxon>
        <taxon>Crambinae</taxon>
        <taxon>Diatraea</taxon>
    </lineage>
</organism>
<proteinExistence type="predicted"/>
<gene>
    <name evidence="3" type="ORF">DIATSA_LOCUS4205</name>
</gene>
<reference evidence="3" key="1">
    <citation type="submission" date="2021-12" db="EMBL/GenBank/DDBJ databases">
        <authorList>
            <person name="King R."/>
        </authorList>
    </citation>
    <scope>NUCLEOTIDE SEQUENCE</scope>
</reference>
<feature type="transmembrane region" description="Helical" evidence="1">
    <location>
        <begin position="408"/>
        <end position="430"/>
    </location>
</feature>
<accession>A0A9N9W9B9</accession>
<sequence>MLVTLAVVFVISMASAQEHLALSTEVPSRPSQLPFLDLITGASTYYSDPVPIRKAYSDPYYVSCPKSDTLNSVANVLGSAAKIMLSAAAIAFLKLLGGKLLLFPLLLVFLSKIGLKLFLLWPMISKMMKYFKKKKKKGFKSRMIMDCSQRIACVIQRASKGWGSNLGAAATFTLVDDVDEDSSYTKALLSILAVMYLPPFEVRTVKSDRLPTFVNNQQFVGSQQLPTSKKIQQTQPIMHTNVSPPVSKPKVEKETLKPIDARNFTFNDLLEALNNIEDKKAGREVSRASEYDYQEYPTYDYQPSPYVYNRPSPYSYGYQKPAAYVHPTSVHHAGTKLSLKSDLGDFFKPLASKVTGKVSGLIGLVLALLTGSSPNDVELTGFKDIVINGIVKPLLIAKGGIKTLISKLTIPVIALLLINLEVLVTVWWLWEDCPHNTPPPYTYPKPSYGYNSYR</sequence>
<dbReference type="AlphaFoldDB" id="A0A9N9W9B9"/>
<keyword evidence="2" id="KW-0732">Signal</keyword>
<evidence type="ECO:0000313" key="3">
    <source>
        <dbReference type="EMBL" id="CAG9786238.1"/>
    </source>
</evidence>
<reference evidence="3" key="2">
    <citation type="submission" date="2022-10" db="EMBL/GenBank/DDBJ databases">
        <authorList>
            <consortium name="ENA_rothamsted_submissions"/>
            <consortium name="culmorum"/>
            <person name="King R."/>
        </authorList>
    </citation>
    <scope>NUCLEOTIDE SEQUENCE</scope>
</reference>
<keyword evidence="1" id="KW-0812">Transmembrane</keyword>
<dbReference type="OrthoDB" id="7377188at2759"/>
<protein>
    <submittedName>
        <fullName evidence="3">Uncharacterized protein</fullName>
    </submittedName>
</protein>
<name>A0A9N9W9B9_9NEOP</name>
<feature type="signal peptide" evidence="2">
    <location>
        <begin position="1"/>
        <end position="16"/>
    </location>
</feature>
<dbReference type="Proteomes" id="UP001153714">
    <property type="component" value="Chromosome 15"/>
</dbReference>
<evidence type="ECO:0000313" key="4">
    <source>
        <dbReference type="Proteomes" id="UP001153714"/>
    </source>
</evidence>
<keyword evidence="1" id="KW-1133">Transmembrane helix</keyword>
<feature type="chain" id="PRO_5040400539" evidence="2">
    <location>
        <begin position="17"/>
        <end position="454"/>
    </location>
</feature>
<keyword evidence="4" id="KW-1185">Reference proteome</keyword>